<organism evidence="1 2">
    <name type="scientific">Streptacidiphilus pinicola</name>
    <dbReference type="NCBI Taxonomy" id="2219663"/>
    <lineage>
        <taxon>Bacteria</taxon>
        <taxon>Bacillati</taxon>
        <taxon>Actinomycetota</taxon>
        <taxon>Actinomycetes</taxon>
        <taxon>Kitasatosporales</taxon>
        <taxon>Streptomycetaceae</taxon>
        <taxon>Streptacidiphilus</taxon>
    </lineage>
</organism>
<accession>A0A2X0IU17</accession>
<proteinExistence type="predicted"/>
<evidence type="ECO:0000313" key="2">
    <source>
        <dbReference type="Proteomes" id="UP000248889"/>
    </source>
</evidence>
<protein>
    <submittedName>
        <fullName evidence="1">Uncharacterized protein</fullName>
    </submittedName>
</protein>
<dbReference type="AlphaFoldDB" id="A0A2X0IU17"/>
<name>A0A2X0IU17_9ACTN</name>
<comment type="caution">
    <text evidence="1">The sequence shown here is derived from an EMBL/GenBank/DDBJ whole genome shotgun (WGS) entry which is preliminary data.</text>
</comment>
<evidence type="ECO:0000313" key="1">
    <source>
        <dbReference type="EMBL" id="RAG81056.1"/>
    </source>
</evidence>
<sequence length="100" mass="9486">MTSALEPLPTVALDRSPGMTSLRSRLLCTAALAGTAAVGAVAPASADTLSAAQNLQKIGPTQAVTTGAMTGANALTGGIGMVPGALGMVPGAVGGLGMLP</sequence>
<dbReference type="EMBL" id="QKYN01000181">
    <property type="protein sequence ID" value="RAG81056.1"/>
    <property type="molecule type" value="Genomic_DNA"/>
</dbReference>
<gene>
    <name evidence="1" type="ORF">DN069_34830</name>
</gene>
<keyword evidence="2" id="KW-1185">Reference proteome</keyword>
<dbReference type="Proteomes" id="UP000248889">
    <property type="component" value="Unassembled WGS sequence"/>
</dbReference>
<reference evidence="1 2" key="1">
    <citation type="submission" date="2018-06" db="EMBL/GenBank/DDBJ databases">
        <title>Streptacidiphilus pinicola sp. nov., isolated from pine grove soil.</title>
        <authorList>
            <person name="Roh S.G."/>
            <person name="Park S."/>
            <person name="Kim M.-K."/>
            <person name="Yun B.-R."/>
            <person name="Park J."/>
            <person name="Kim M.J."/>
            <person name="Kim Y.S."/>
            <person name="Kim S.B."/>
        </authorList>
    </citation>
    <scope>NUCLEOTIDE SEQUENCE [LARGE SCALE GENOMIC DNA]</scope>
    <source>
        <strain evidence="1 2">MMS16-CNU450</strain>
    </source>
</reference>